<evidence type="ECO:0000259" key="1">
    <source>
        <dbReference type="PROSITE" id="PS50181"/>
    </source>
</evidence>
<sequence>MVFQNNRKWRKPLKQPTKSVKDLPDELLLKILEYATVTDVLRCREASKFFVPACTTTIRSRLKVLYVHPSYSSLQKTIDICHSDLGSDIEEICFVAVSFWPPRYGRTRYAAYQWPSRFLRKKTDILQHDAASFEETYSAILTALARLKKVDAFSFVGDCLKPGFNMMSQDSRSYYESARHAPIHLSMGHLSKEYFSHVDAIMSMFQHPHINFHRFKLEGLALVFEDAPQQFKDPSSIAKMQYLTSFEYHCRKSLHQVQSSEDWLIFSQGALKAAADTLQSLVLVFATTMKRFSSFCDDTLDYMLEHRNFPRLEHLELRTQPSKYVERPLCFNFDMVRFLQKLDNIRSLQLTDVAFSADLDKMGNSRSMTTQIRKIATSFRTGAANRKLSWKINYYFHHRRCKHVGTDEKRITPECKPDCGIFDSTGLWFNKTTTIDMERLAAELGVKLSEPEQVWNFGTVVEDE</sequence>
<keyword evidence="3" id="KW-1185">Reference proteome</keyword>
<dbReference type="PROSITE" id="PS50181">
    <property type="entry name" value="FBOX"/>
    <property type="match status" value="1"/>
</dbReference>
<dbReference type="InterPro" id="IPR001810">
    <property type="entry name" value="F-box_dom"/>
</dbReference>
<dbReference type="Proteomes" id="UP000803884">
    <property type="component" value="Unassembled WGS sequence"/>
</dbReference>
<organism evidence="2 3">
    <name type="scientific">Cladosporium halotolerans</name>
    <dbReference type="NCBI Taxonomy" id="1052096"/>
    <lineage>
        <taxon>Eukaryota</taxon>
        <taxon>Fungi</taxon>
        <taxon>Dikarya</taxon>
        <taxon>Ascomycota</taxon>
        <taxon>Pezizomycotina</taxon>
        <taxon>Dothideomycetes</taxon>
        <taxon>Dothideomycetidae</taxon>
        <taxon>Cladosporiales</taxon>
        <taxon>Cladosporiaceae</taxon>
        <taxon>Cladosporium</taxon>
    </lineage>
</organism>
<name>A0AB34L1U3_9PEZI</name>
<evidence type="ECO:0000313" key="3">
    <source>
        <dbReference type="Proteomes" id="UP000803884"/>
    </source>
</evidence>
<dbReference type="GeneID" id="96003366"/>
<evidence type="ECO:0000313" key="2">
    <source>
        <dbReference type="EMBL" id="KAL1589324.1"/>
    </source>
</evidence>
<dbReference type="SUPFAM" id="SSF81383">
    <property type="entry name" value="F-box domain"/>
    <property type="match status" value="1"/>
</dbReference>
<gene>
    <name evidence="2" type="ORF">WHR41_01922</name>
</gene>
<accession>A0AB34L1U3</accession>
<dbReference type="AlphaFoldDB" id="A0AB34L1U3"/>
<feature type="domain" description="F-box" evidence="1">
    <location>
        <begin position="17"/>
        <end position="48"/>
    </location>
</feature>
<dbReference type="EMBL" id="JAAQHG020000005">
    <property type="protein sequence ID" value="KAL1589324.1"/>
    <property type="molecule type" value="Genomic_DNA"/>
</dbReference>
<reference evidence="2 3" key="1">
    <citation type="journal article" date="2020" name="Microbiol. Resour. Announc.">
        <title>Draft Genome Sequence of a Cladosporium Species Isolated from the Mesophotic Ascidian Didemnum maculosum.</title>
        <authorList>
            <person name="Gioti A."/>
            <person name="Siaperas R."/>
            <person name="Nikolaivits E."/>
            <person name="Le Goff G."/>
            <person name="Ouazzani J."/>
            <person name="Kotoulas G."/>
            <person name="Topakas E."/>
        </authorList>
    </citation>
    <scope>NUCLEOTIDE SEQUENCE [LARGE SCALE GENOMIC DNA]</scope>
    <source>
        <strain evidence="2 3">TM138-S3</strain>
    </source>
</reference>
<protein>
    <recommendedName>
        <fullName evidence="1">F-box domain-containing protein</fullName>
    </recommendedName>
</protein>
<dbReference type="CDD" id="cd09917">
    <property type="entry name" value="F-box_SF"/>
    <property type="match status" value="1"/>
</dbReference>
<comment type="caution">
    <text evidence="2">The sequence shown here is derived from an EMBL/GenBank/DDBJ whole genome shotgun (WGS) entry which is preliminary data.</text>
</comment>
<dbReference type="InterPro" id="IPR036047">
    <property type="entry name" value="F-box-like_dom_sf"/>
</dbReference>
<proteinExistence type="predicted"/>
<dbReference type="RefSeq" id="XP_069232429.1">
    <property type="nucleotide sequence ID" value="XM_069370528.1"/>
</dbReference>